<dbReference type="Proteomes" id="UP000032702">
    <property type="component" value="Unassembled WGS sequence"/>
</dbReference>
<dbReference type="PATRIC" id="fig|378806.16.peg.1613"/>
<sequence length="441" mass="47268">MPPRSGKRLMATRLGVTMLLLALLNACATPRLVRLDTGQGTPLEYRPPSSNKSVTVDAEVFEDALGQLVLNVPLTLRASHQGWMVRVSHTGNDADTRWLRLMRKSFGGLCEPGQRRDNCLSPLDDGMGLGEWGKLGIALGLSLDPLKESIARAVEKTLAPQLFYTVIATGLVTWAVLAANPEPVFTKAAAIVSAVLLIYLGMETFLEIVDASRELKWATDRATTWGELEQAGQRFAHRAGPEVARVFVLAVTLVVSHGMTGGSAWLASRVSMLPSFTEATAAGASRVGIHLANVGQVSKVAVIGSTVVISLPATAVSMAAQSLGGGTTTGVGPVGFRSWGSFSGLKSALGSAGQGKQWHHIVEQTPSNVKRFGPHSLHNTENVIPLDQTIHTRLSALYSSIRWNVTGSNNLTVRQWLSTQSYEAQRKFGLLAIENVSKGFW</sequence>
<evidence type="ECO:0000313" key="3">
    <source>
        <dbReference type="Proteomes" id="UP000032702"/>
    </source>
</evidence>
<accession>Q08QN9</accession>
<feature type="transmembrane region" description="Helical" evidence="1">
    <location>
        <begin position="246"/>
        <end position="267"/>
    </location>
</feature>
<feature type="transmembrane region" description="Helical" evidence="1">
    <location>
        <begin position="158"/>
        <end position="177"/>
    </location>
</feature>
<evidence type="ECO:0000256" key="1">
    <source>
        <dbReference type="SAM" id="Phobius"/>
    </source>
</evidence>
<dbReference type="AlphaFoldDB" id="Q08QN9"/>
<protein>
    <submittedName>
        <fullName evidence="2">Uncharacterized protein</fullName>
    </submittedName>
</protein>
<gene>
    <name evidence="2" type="ORF">STIAU_7128</name>
</gene>
<keyword evidence="1" id="KW-0812">Transmembrane</keyword>
<keyword evidence="1" id="KW-0472">Membrane</keyword>
<dbReference type="EMBL" id="AAMD01000205">
    <property type="protein sequence ID" value="EAU62795.1"/>
    <property type="molecule type" value="Genomic_DNA"/>
</dbReference>
<proteinExistence type="predicted"/>
<evidence type="ECO:0000313" key="2">
    <source>
        <dbReference type="EMBL" id="EAU62795.1"/>
    </source>
</evidence>
<comment type="caution">
    <text evidence="2">The sequence shown here is derived from an EMBL/GenBank/DDBJ whole genome shotgun (WGS) entry which is preliminary data.</text>
</comment>
<organism evidence="2 3">
    <name type="scientific">Stigmatella aurantiaca (strain DW4/3-1)</name>
    <dbReference type="NCBI Taxonomy" id="378806"/>
    <lineage>
        <taxon>Bacteria</taxon>
        <taxon>Pseudomonadati</taxon>
        <taxon>Myxococcota</taxon>
        <taxon>Myxococcia</taxon>
        <taxon>Myxococcales</taxon>
        <taxon>Cystobacterineae</taxon>
        <taxon>Archangiaceae</taxon>
        <taxon>Stigmatella</taxon>
    </lineage>
</organism>
<reference evidence="2 3" key="1">
    <citation type="submission" date="2006-04" db="EMBL/GenBank/DDBJ databases">
        <authorList>
            <person name="Nierman W.C."/>
        </authorList>
    </citation>
    <scope>NUCLEOTIDE SEQUENCE [LARGE SCALE GENOMIC DNA]</scope>
    <source>
        <strain evidence="2 3">DW4/3-1</strain>
    </source>
</reference>
<keyword evidence="1" id="KW-1133">Transmembrane helix</keyword>
<feature type="transmembrane region" description="Helical" evidence="1">
    <location>
        <begin position="184"/>
        <end position="202"/>
    </location>
</feature>
<name>Q08QN9_STIAD</name>